<dbReference type="EMBL" id="CP023275">
    <property type="protein sequence ID" value="ATB68769.1"/>
    <property type="molecule type" value="Genomic_DNA"/>
</dbReference>
<evidence type="ECO:0000313" key="1">
    <source>
        <dbReference type="EMBL" id="ATB68769.1"/>
    </source>
</evidence>
<proteinExistence type="predicted"/>
<protein>
    <submittedName>
        <fullName evidence="1">Uncharacterized protein</fullName>
    </submittedName>
</protein>
<accession>A0A290HTR2</accession>
<dbReference type="AlphaFoldDB" id="A0A290HTR2"/>
<name>A0A290HTR2_9BACT</name>
<dbReference type="KEGG" id="sulj:SJPD1_0654"/>
<gene>
    <name evidence="1" type="ORF">SJPD1_0654</name>
</gene>
<dbReference type="Proteomes" id="UP000217349">
    <property type="component" value="Chromosome"/>
</dbReference>
<evidence type="ECO:0000313" key="2">
    <source>
        <dbReference type="Proteomes" id="UP000217349"/>
    </source>
</evidence>
<reference evidence="2" key="1">
    <citation type="submission" date="2017-09" db="EMBL/GenBank/DDBJ databases">
        <title>The complete genome of Sulfurospirillum sp. JPD-1.</title>
        <authorList>
            <person name="Goris T."/>
        </authorList>
    </citation>
    <scope>NUCLEOTIDE SEQUENCE [LARGE SCALE GENOMIC DNA]</scope>
    <source>
        <strain evidence="2">JPD-1</strain>
    </source>
</reference>
<dbReference type="OrthoDB" id="5343198at2"/>
<dbReference type="RefSeq" id="WP_096045938.1">
    <property type="nucleotide sequence ID" value="NZ_CP023275.1"/>
</dbReference>
<sequence length="235" mass="27222">MEELSNLTYKEEVDALKDAPNFEALGDARYIHHKDVEARLYWAFCRPSGSHPDQISDVEPLVSIMAFNHSRLGALERFERLHPDVIRNEELRVKIKNRTRMLFRALVDSDFSELNAVLELVPIFLPVAIDQLKNGRKWNDIEANLVEATQFIRTAESLLDEVAWEALFLKLKVIEESSVDDLKAYLQYAIAHKEEIDIRLLTYIHDETLAWIEQSSLHLLQKKAMEKLALALITR</sequence>
<organism evidence="1 2">
    <name type="scientific">Sulfurospirillum diekertiae</name>
    <dbReference type="NCBI Taxonomy" id="1854492"/>
    <lineage>
        <taxon>Bacteria</taxon>
        <taxon>Pseudomonadati</taxon>
        <taxon>Campylobacterota</taxon>
        <taxon>Epsilonproteobacteria</taxon>
        <taxon>Campylobacterales</taxon>
        <taxon>Sulfurospirillaceae</taxon>
        <taxon>Sulfurospirillum</taxon>
    </lineage>
</organism>